<dbReference type="GeneTree" id="ENSGT01050000244866"/>
<dbReference type="eggNOG" id="ENOG502QTRA">
    <property type="taxonomic scope" value="Eukaryota"/>
</dbReference>
<dbReference type="SUPFAM" id="SSF49309">
    <property type="entry name" value="Transglutaminase, two C-terminal domains"/>
    <property type="match status" value="2"/>
</dbReference>
<gene>
    <name evidence="4" type="primary">LOC114812195</name>
</gene>
<dbReference type="InterPro" id="IPR023608">
    <property type="entry name" value="Transglutaminase_animal"/>
</dbReference>
<dbReference type="InterPro" id="IPR036985">
    <property type="entry name" value="Transglutaminase-like_sf"/>
</dbReference>
<evidence type="ECO:0000256" key="1">
    <source>
        <dbReference type="ARBA" id="ARBA00005968"/>
    </source>
</evidence>
<evidence type="ECO:0000259" key="3">
    <source>
        <dbReference type="SMART" id="SM00460"/>
    </source>
</evidence>
<keyword evidence="5" id="KW-1185">Reference proteome</keyword>
<dbReference type="GO" id="GO:0003810">
    <property type="term" value="F:protein-glutamine gamma-glutamyltransferase activity"/>
    <property type="evidence" value="ECO:0000318"/>
    <property type="project" value="GO_Central"/>
</dbReference>
<dbReference type="InParanoid" id="F6PT94"/>
<dbReference type="Proteomes" id="UP000002279">
    <property type="component" value="Chromosome 5"/>
</dbReference>
<feature type="domain" description="Transglutaminase-like" evidence="3">
    <location>
        <begin position="259"/>
        <end position="346"/>
    </location>
</feature>
<dbReference type="OMA" id="NCIMTLE"/>
<protein>
    <recommendedName>
        <fullName evidence="3">Transglutaminase-like domain-containing protein</fullName>
    </recommendedName>
</protein>
<dbReference type="InterPro" id="IPR001102">
    <property type="entry name" value="Transglutaminase_N"/>
</dbReference>
<organism evidence="4 5">
    <name type="scientific">Ornithorhynchus anatinus</name>
    <name type="common">Duckbill platypus</name>
    <dbReference type="NCBI Taxonomy" id="9258"/>
    <lineage>
        <taxon>Eukaryota</taxon>
        <taxon>Metazoa</taxon>
        <taxon>Chordata</taxon>
        <taxon>Craniata</taxon>
        <taxon>Vertebrata</taxon>
        <taxon>Euteleostomi</taxon>
        <taxon>Mammalia</taxon>
        <taxon>Monotremata</taxon>
        <taxon>Ornithorhynchidae</taxon>
        <taxon>Ornithorhynchus</taxon>
    </lineage>
</organism>
<dbReference type="Ensembl" id="ENSOANT00000011546.3">
    <property type="protein sequence ID" value="ENSOANP00000011544.3"/>
    <property type="gene ID" value="ENSOANG00000007249.4"/>
</dbReference>
<dbReference type="PANTHER" id="PTHR11590:SF75">
    <property type="entry name" value="TRANSGLUTAMINASE-LIKE DOMAIN-CONTAINING PROTEIN"/>
    <property type="match status" value="1"/>
</dbReference>
<dbReference type="PIRSF" id="PIRSF000459">
    <property type="entry name" value="TGM_EBP42"/>
    <property type="match status" value="1"/>
</dbReference>
<dbReference type="InterPro" id="IPR036238">
    <property type="entry name" value="Transglutaminase_C_sf"/>
</dbReference>
<dbReference type="Pfam" id="PF00927">
    <property type="entry name" value="Transglut_C"/>
    <property type="match status" value="2"/>
</dbReference>
<dbReference type="SMART" id="SM00460">
    <property type="entry name" value="TGc"/>
    <property type="match status" value="1"/>
</dbReference>
<dbReference type="Pfam" id="PF01841">
    <property type="entry name" value="Transglut_core"/>
    <property type="match status" value="1"/>
</dbReference>
<dbReference type="SUPFAM" id="SSF81296">
    <property type="entry name" value="E set domains"/>
    <property type="match status" value="1"/>
</dbReference>
<dbReference type="FunFam" id="2.60.40.10:FF:000278">
    <property type="entry name" value="Protein-glutamine gamma-glutamyltransferase 2"/>
    <property type="match status" value="1"/>
</dbReference>
<dbReference type="InterPro" id="IPR050779">
    <property type="entry name" value="Transglutaminase"/>
</dbReference>
<dbReference type="InterPro" id="IPR038765">
    <property type="entry name" value="Papain-like_cys_pep_sf"/>
</dbReference>
<dbReference type="HOGENOM" id="CLU_013435_1_0_1"/>
<dbReference type="InterPro" id="IPR002931">
    <property type="entry name" value="Transglutaminase-like"/>
</dbReference>
<dbReference type="SUPFAM" id="SSF54001">
    <property type="entry name" value="Cysteine proteinases"/>
    <property type="match status" value="1"/>
</dbReference>
<dbReference type="Bgee" id="ENSOANG00000007249">
    <property type="expression patterns" value="Expressed in testis"/>
</dbReference>
<evidence type="ECO:0000313" key="5">
    <source>
        <dbReference type="Proteomes" id="UP000002279"/>
    </source>
</evidence>
<dbReference type="InterPro" id="IPR014756">
    <property type="entry name" value="Ig_E-set"/>
</dbReference>
<accession>F6PT94</accession>
<feature type="active site" evidence="2">
    <location>
        <position position="343"/>
    </location>
</feature>
<comment type="similarity">
    <text evidence="1">Belongs to the transglutaminase superfamily. Transglutaminase family.</text>
</comment>
<reference evidence="4" key="3">
    <citation type="submission" date="2025-09" db="UniProtKB">
        <authorList>
            <consortium name="Ensembl"/>
        </authorList>
    </citation>
    <scope>IDENTIFICATION</scope>
    <source>
        <strain evidence="4">Glennie</strain>
    </source>
</reference>
<dbReference type="InterPro" id="IPR013783">
    <property type="entry name" value="Ig-like_fold"/>
</dbReference>
<feature type="active site" evidence="2">
    <location>
        <position position="320"/>
    </location>
</feature>
<name>F6PT94_ORNAN</name>
<dbReference type="Gene3D" id="3.90.260.10">
    <property type="entry name" value="Transglutaminase-like"/>
    <property type="match status" value="1"/>
</dbReference>
<dbReference type="PANTHER" id="PTHR11590">
    <property type="entry name" value="PROTEIN-GLUTAMINE GAMMA-GLUTAMYLTRANSFERASE"/>
    <property type="match status" value="1"/>
</dbReference>
<dbReference type="InterPro" id="IPR008958">
    <property type="entry name" value="Transglutaminase_C"/>
</dbReference>
<reference evidence="4" key="2">
    <citation type="submission" date="2025-08" db="UniProtKB">
        <authorList>
            <consortium name="Ensembl"/>
        </authorList>
    </citation>
    <scope>IDENTIFICATION</scope>
    <source>
        <strain evidence="4">Glennie</strain>
    </source>
</reference>
<sequence>VSTGCIWVAHFDPNCSLNCQSHHTDMMSRDRLILRRGQAFDVFLHFQNRGWDSSKDQITFTVETGPSPCESSGTRTTFSLSETAPLHCWGAVCKASRHRSIQVSLLIPANACIGLYSLQAQVPSGQGPGPRTLGEFIVLFNPWCPDDLVYLENPSHREEYILNEHGMVFRGLHKYIVSHPWHFGQFEENMVDMCLRVLDMSGNFQRDPSLDCSYRNDPVYVSRVVNSMLPRNNDSAQGVNPLAWNGSVPILSQWYGSGCRPVRFGQCSTLAAVMCTVMRCLGIPSRVVTNFYSTQNASEAFIIDEYFDSTGRSLCGKEHHCWNESWMVRKDLNESCGEWQYLDPTPMETSGGLVCCGPTCVKNIREGDLDQDYDGAYVFSRLNAGRASWLRQASEGKAKVHCDARLFGQSISTKGVGTEEREDITHNYKHQPDSIRGREVFYKAYRRIHPKFLSASNCQIEKELQALRNPGLDEADTVMKFKLGNSPVYGEDINLFLHLANLSHESRDLRLKLSAEGLTYAGCFMEPFWTDDLIISLKPKAEKKVPLQIMYSQYGRHLGDHNLLRVVAVSEPGCKGEIMLVDRDILLLKPPVEIKLRGSPRLNVRCTAEIIFTNPLPESLRNCKLTLEGSNLMQKLGTLAPRHQTQTLVDLIPFRPGLHRLLANFDCHRFSYCKGYANVRVDNSLISLVQGPR</sequence>
<evidence type="ECO:0000256" key="2">
    <source>
        <dbReference type="PIRSR" id="PIRSR000459-1"/>
    </source>
</evidence>
<dbReference type="Pfam" id="PF00868">
    <property type="entry name" value="Transglut_N"/>
    <property type="match status" value="1"/>
</dbReference>
<proteinExistence type="inferred from homology"/>
<dbReference type="AlphaFoldDB" id="F6PT94"/>
<dbReference type="FunFam" id="2.60.40.10:FF:000090">
    <property type="entry name" value="Protein-glutamine gamma-glutamyltransferase 2"/>
    <property type="match status" value="1"/>
</dbReference>
<dbReference type="Gene3D" id="2.60.40.10">
    <property type="entry name" value="Immunoglobulins"/>
    <property type="match status" value="3"/>
</dbReference>
<dbReference type="FunFam" id="3.90.260.10:FF:000004">
    <property type="entry name" value="Protein-glutamine gamma-glutamyltransferase 5"/>
    <property type="match status" value="1"/>
</dbReference>
<reference evidence="4 5" key="1">
    <citation type="journal article" date="2008" name="Nature">
        <title>Genome analysis of the platypus reveals unique signatures of evolution.</title>
        <authorList>
            <person name="Warren W.C."/>
            <person name="Hillier L.W."/>
            <person name="Marshall Graves J.A."/>
            <person name="Birney E."/>
            <person name="Ponting C.P."/>
            <person name="Grutzner F."/>
            <person name="Belov K."/>
            <person name="Miller W."/>
            <person name="Clarke L."/>
            <person name="Chinwalla A.T."/>
            <person name="Yang S.P."/>
            <person name="Heger A."/>
            <person name="Locke D.P."/>
            <person name="Miethke P."/>
            <person name="Waters P.D."/>
            <person name="Veyrunes F."/>
            <person name="Fulton L."/>
            <person name="Fulton B."/>
            <person name="Graves T."/>
            <person name="Wallis J."/>
            <person name="Puente X.S."/>
            <person name="Lopez-Otin C."/>
            <person name="Ordonez G.R."/>
            <person name="Eichler E.E."/>
            <person name="Chen L."/>
            <person name="Cheng Z."/>
            <person name="Deakin J.E."/>
            <person name="Alsop A."/>
            <person name="Thompson K."/>
            <person name="Kirby P."/>
            <person name="Papenfuss A.T."/>
            <person name="Wakefield M.J."/>
            <person name="Olender T."/>
            <person name="Lancet D."/>
            <person name="Huttley G.A."/>
            <person name="Smit A.F."/>
            <person name="Pask A."/>
            <person name="Temple-Smith P."/>
            <person name="Batzer M.A."/>
            <person name="Walker J.A."/>
            <person name="Konkel M.K."/>
            <person name="Harris R.S."/>
            <person name="Whittington C.M."/>
            <person name="Wong E.S."/>
            <person name="Gemmell N.J."/>
            <person name="Buschiazzo E."/>
            <person name="Vargas Jentzsch I.M."/>
            <person name="Merkel A."/>
            <person name="Schmitz J."/>
            <person name="Zemann A."/>
            <person name="Churakov G."/>
            <person name="Kriegs J.O."/>
            <person name="Brosius J."/>
            <person name="Murchison E.P."/>
            <person name="Sachidanandam R."/>
            <person name="Smith C."/>
            <person name="Hannon G.J."/>
            <person name="Tsend-Ayush E."/>
            <person name="McMillan D."/>
            <person name="Attenborough R."/>
            <person name="Rens W."/>
            <person name="Ferguson-Smith M."/>
            <person name="Lefevre C.M."/>
            <person name="Sharp J.A."/>
            <person name="Nicholas K.R."/>
            <person name="Ray D.A."/>
            <person name="Kube M."/>
            <person name="Reinhardt R."/>
            <person name="Pringle T.H."/>
            <person name="Taylor J."/>
            <person name="Jones R.C."/>
            <person name="Nixon B."/>
            <person name="Dacheux J.L."/>
            <person name="Niwa H."/>
            <person name="Sekita Y."/>
            <person name="Huang X."/>
            <person name="Stark A."/>
            <person name="Kheradpour P."/>
            <person name="Kellis M."/>
            <person name="Flicek P."/>
            <person name="Chen Y."/>
            <person name="Webber C."/>
            <person name="Hardison R."/>
            <person name="Nelson J."/>
            <person name="Hallsworth-Pepin K."/>
            <person name="Delehaunty K."/>
            <person name="Markovic C."/>
            <person name="Minx P."/>
            <person name="Feng Y."/>
            <person name="Kremitzki C."/>
            <person name="Mitreva M."/>
            <person name="Glasscock J."/>
            <person name="Wylie T."/>
            <person name="Wohldmann P."/>
            <person name="Thiru P."/>
            <person name="Nhan M.N."/>
            <person name="Pohl C.S."/>
            <person name="Smith S.M."/>
            <person name="Hou S."/>
            <person name="Nefedov M."/>
            <person name="de Jong P.J."/>
            <person name="Renfree M.B."/>
            <person name="Mardis E.R."/>
            <person name="Wilson R.K."/>
        </authorList>
    </citation>
    <scope>NUCLEOTIDE SEQUENCE [LARGE SCALE GENOMIC DNA]</scope>
    <source>
        <strain evidence="4 5">Glennie</strain>
    </source>
</reference>
<evidence type="ECO:0000313" key="4">
    <source>
        <dbReference type="Ensembl" id="ENSOANP00000011544.3"/>
    </source>
</evidence>
<feature type="active site" evidence="2">
    <location>
        <position position="267"/>
    </location>
</feature>